<name>A0A1F5MHP6_9BACT</name>
<keyword evidence="1" id="KW-1133">Transmembrane helix</keyword>
<feature type="transmembrane region" description="Helical" evidence="1">
    <location>
        <begin position="12"/>
        <end position="34"/>
    </location>
</feature>
<evidence type="ECO:0000256" key="1">
    <source>
        <dbReference type="SAM" id="Phobius"/>
    </source>
</evidence>
<dbReference type="AlphaFoldDB" id="A0A1F5MHP6"/>
<proteinExistence type="predicted"/>
<dbReference type="EMBL" id="MFDT01000022">
    <property type="protein sequence ID" value="OGE64901.1"/>
    <property type="molecule type" value="Genomic_DNA"/>
</dbReference>
<reference evidence="2 3" key="1">
    <citation type="journal article" date="2016" name="Nat. Commun.">
        <title>Thousands of microbial genomes shed light on interconnected biogeochemical processes in an aquifer system.</title>
        <authorList>
            <person name="Anantharaman K."/>
            <person name="Brown C.T."/>
            <person name="Hug L.A."/>
            <person name="Sharon I."/>
            <person name="Castelle C.J."/>
            <person name="Probst A.J."/>
            <person name="Thomas B.C."/>
            <person name="Singh A."/>
            <person name="Wilkins M.J."/>
            <person name="Karaoz U."/>
            <person name="Brodie E.L."/>
            <person name="Williams K.H."/>
            <person name="Hubbard S.S."/>
            <person name="Banfield J.F."/>
        </authorList>
    </citation>
    <scope>NUCLEOTIDE SEQUENCE [LARGE SCALE GENOMIC DNA]</scope>
</reference>
<sequence>MTLTQTAILVKQVILVSSIALALGLVSFIGYKVWYAYYLAHLPPVEEKPDTKFGLLPSLDFPKSNVSTSNFSYSLDTITGGLPKIGVDSGFEKIIKVYFVTQTFATLLSADRSQSLAEKFNITSQPEVLSETKYKFKDKEKTLQVNLDNGNFSYTNEATISAQPNLDSDNKLVSDFENILSNLGVLKDDLRNGRTKVTHLKTNGTETVLISLWPASIDKKSIFNTDSSKSLVSATVTGGANILENYLSLNFTYYPIETSTFATYPTKTAETAFDDLKQGKGVVVVEPDKPKVSITSVYLGYYLAENYNPYLQPIFVFEGPNFVAYADAINEQFKAGATQN</sequence>
<comment type="caution">
    <text evidence="2">The sequence shown here is derived from an EMBL/GenBank/DDBJ whole genome shotgun (WGS) entry which is preliminary data.</text>
</comment>
<organism evidence="2 3">
    <name type="scientific">Candidatus Daviesbacteria bacterium RIFCSPLOWO2_02_FULL_36_7</name>
    <dbReference type="NCBI Taxonomy" id="1797792"/>
    <lineage>
        <taxon>Bacteria</taxon>
        <taxon>Candidatus Daviesiibacteriota</taxon>
    </lineage>
</organism>
<keyword evidence="1" id="KW-0472">Membrane</keyword>
<gene>
    <name evidence="2" type="ORF">A3I48_01815</name>
</gene>
<keyword evidence="1" id="KW-0812">Transmembrane</keyword>
<dbReference type="Proteomes" id="UP000178859">
    <property type="component" value="Unassembled WGS sequence"/>
</dbReference>
<protein>
    <submittedName>
        <fullName evidence="2">Uncharacterized protein</fullName>
    </submittedName>
</protein>
<evidence type="ECO:0000313" key="2">
    <source>
        <dbReference type="EMBL" id="OGE64901.1"/>
    </source>
</evidence>
<accession>A0A1F5MHP6</accession>
<evidence type="ECO:0000313" key="3">
    <source>
        <dbReference type="Proteomes" id="UP000178859"/>
    </source>
</evidence>